<evidence type="ECO:0008006" key="5">
    <source>
        <dbReference type="Google" id="ProtNLM"/>
    </source>
</evidence>
<feature type="chain" id="PRO_5046280435" description="Lipoprotein" evidence="2">
    <location>
        <begin position="26"/>
        <end position="158"/>
    </location>
</feature>
<protein>
    <recommendedName>
        <fullName evidence="5">Lipoprotein</fullName>
    </recommendedName>
</protein>
<name>A0ABV8TVB1_9ACTN</name>
<accession>A0ABV8TVB1</accession>
<reference evidence="4" key="1">
    <citation type="journal article" date="2019" name="Int. J. Syst. Evol. Microbiol.">
        <title>The Global Catalogue of Microorganisms (GCM) 10K type strain sequencing project: providing services to taxonomists for standard genome sequencing and annotation.</title>
        <authorList>
            <consortium name="The Broad Institute Genomics Platform"/>
            <consortium name="The Broad Institute Genome Sequencing Center for Infectious Disease"/>
            <person name="Wu L."/>
            <person name="Ma J."/>
        </authorList>
    </citation>
    <scope>NUCLEOTIDE SEQUENCE [LARGE SCALE GENOMIC DNA]</scope>
    <source>
        <strain evidence="4">IBRC-M 10908</strain>
    </source>
</reference>
<keyword evidence="4" id="KW-1185">Reference proteome</keyword>
<organism evidence="3 4">
    <name type="scientific">Salininema proteolyticum</name>
    <dbReference type="NCBI Taxonomy" id="1607685"/>
    <lineage>
        <taxon>Bacteria</taxon>
        <taxon>Bacillati</taxon>
        <taxon>Actinomycetota</taxon>
        <taxon>Actinomycetes</taxon>
        <taxon>Glycomycetales</taxon>
        <taxon>Glycomycetaceae</taxon>
        <taxon>Salininema</taxon>
    </lineage>
</organism>
<evidence type="ECO:0000313" key="3">
    <source>
        <dbReference type="EMBL" id="MFC4334739.1"/>
    </source>
</evidence>
<sequence>MVRRLAATALGLALLAGCQSPGGDAADDSGTGEATDAQANGTGAEVAEIDPEDRPTGPPVDQLLTAYEGRWEERPEGVDEPRFFEFDDQGTGTYTTAGAGHVYRGQIEPVGYGMDHYKGVAMNDPDDKVSLSIGWRDEDQEVLLLEGGEGTYYEFHRA</sequence>
<gene>
    <name evidence="3" type="ORF">ACFPET_05970</name>
</gene>
<feature type="signal peptide" evidence="2">
    <location>
        <begin position="1"/>
        <end position="25"/>
    </location>
</feature>
<feature type="region of interest" description="Disordered" evidence="1">
    <location>
        <begin position="19"/>
        <end position="59"/>
    </location>
</feature>
<evidence type="ECO:0000256" key="2">
    <source>
        <dbReference type="SAM" id="SignalP"/>
    </source>
</evidence>
<dbReference type="EMBL" id="JBHSDK010000009">
    <property type="protein sequence ID" value="MFC4334739.1"/>
    <property type="molecule type" value="Genomic_DNA"/>
</dbReference>
<dbReference type="RefSeq" id="WP_380618732.1">
    <property type="nucleotide sequence ID" value="NZ_JBHSDK010000009.1"/>
</dbReference>
<keyword evidence="2" id="KW-0732">Signal</keyword>
<dbReference type="Proteomes" id="UP001595823">
    <property type="component" value="Unassembled WGS sequence"/>
</dbReference>
<proteinExistence type="predicted"/>
<dbReference type="PROSITE" id="PS51257">
    <property type="entry name" value="PROKAR_LIPOPROTEIN"/>
    <property type="match status" value="1"/>
</dbReference>
<evidence type="ECO:0000313" key="4">
    <source>
        <dbReference type="Proteomes" id="UP001595823"/>
    </source>
</evidence>
<comment type="caution">
    <text evidence="3">The sequence shown here is derived from an EMBL/GenBank/DDBJ whole genome shotgun (WGS) entry which is preliminary data.</text>
</comment>
<evidence type="ECO:0000256" key="1">
    <source>
        <dbReference type="SAM" id="MobiDB-lite"/>
    </source>
</evidence>